<protein>
    <recommendedName>
        <fullName evidence="4">Sporulation initiation inhibitor protein Soj</fullName>
    </recommendedName>
</protein>
<dbReference type="PIRSF" id="PIRSF009320">
    <property type="entry name" value="Nuc_binding_HP_1000"/>
    <property type="match status" value="1"/>
</dbReference>
<gene>
    <name evidence="6" type="ORF">B0537_00615</name>
</gene>
<dbReference type="SUPFAM" id="SSF52540">
    <property type="entry name" value="P-loop containing nucleoside triphosphate hydrolases"/>
    <property type="match status" value="1"/>
</dbReference>
<dbReference type="InterPro" id="IPR050678">
    <property type="entry name" value="DNA_Partitioning_ATPase"/>
</dbReference>
<dbReference type="FunFam" id="3.40.50.300:FF:000285">
    <property type="entry name" value="Sporulation initiation inhibitor Soj"/>
    <property type="match status" value="1"/>
</dbReference>
<sequence>MGKIIAIANQKGGVAKTTTAVNVGASLALMGQPVLLVDIDPQGNATSGLGIDKNQLERCVYDVLINDIAASEVIIPTGIRNLDVLPSTIQLAGAEVEMVSLLAREQILKRALSPLKEKYQYIIIDCPPSLGLLTLNALAAADSLLIPIQCEFYALEGVGQLMNTVQLVQKHLNQNLEIEGVLLTMFDARLNLSIQVVDEVKKVFGNKVFKNIIPRNVRLSEAPSHGIPVVIYDPKSKGSEAYQELAKEVMGID</sequence>
<dbReference type="PANTHER" id="PTHR13696">
    <property type="entry name" value="P-LOOP CONTAINING NUCLEOSIDE TRIPHOSPHATE HYDROLASE"/>
    <property type="match status" value="1"/>
</dbReference>
<evidence type="ECO:0000256" key="2">
    <source>
        <dbReference type="ARBA" id="ARBA00049360"/>
    </source>
</evidence>
<evidence type="ECO:0000256" key="4">
    <source>
        <dbReference type="ARBA" id="ARBA00071824"/>
    </source>
</evidence>
<comment type="subunit">
    <text evidence="3">Dimerizes in the presence of ATP but not ADP; ATP-binding is required for double-stranded (ds)DNA-binding. Interacts with DnaA.</text>
</comment>
<dbReference type="Gene3D" id="3.40.50.300">
    <property type="entry name" value="P-loop containing nucleotide triphosphate hydrolases"/>
    <property type="match status" value="1"/>
</dbReference>
<evidence type="ECO:0000313" key="6">
    <source>
        <dbReference type="EMBL" id="AQS57753.1"/>
    </source>
</evidence>
<dbReference type="RefSeq" id="WP_077712716.1">
    <property type="nucleotide sequence ID" value="NZ_CP019698.1"/>
</dbReference>
<dbReference type="STRING" id="1833852.B0537_00615"/>
<evidence type="ECO:0000259" key="5">
    <source>
        <dbReference type="Pfam" id="PF13614"/>
    </source>
</evidence>
<feature type="domain" description="AAA" evidence="5">
    <location>
        <begin position="3"/>
        <end position="178"/>
    </location>
</feature>
<dbReference type="EMBL" id="CP019698">
    <property type="protein sequence ID" value="AQS57753.1"/>
    <property type="molecule type" value="Genomic_DNA"/>
</dbReference>
<comment type="similarity">
    <text evidence="1">Belongs to the ParA family.</text>
</comment>
<dbReference type="AlphaFoldDB" id="A0A1S6ISK1"/>
<dbReference type="InterPro" id="IPR025669">
    <property type="entry name" value="AAA_dom"/>
</dbReference>
<evidence type="ECO:0000256" key="3">
    <source>
        <dbReference type="ARBA" id="ARBA00062323"/>
    </source>
</evidence>
<accession>A0A1S6ISK1</accession>
<dbReference type="KEGG" id="dfg:B0537_00615"/>
<dbReference type="InterPro" id="IPR027417">
    <property type="entry name" value="P-loop_NTPase"/>
</dbReference>
<dbReference type="CDD" id="cd02042">
    <property type="entry name" value="ParAB_family"/>
    <property type="match status" value="1"/>
</dbReference>
<keyword evidence="7" id="KW-1185">Reference proteome</keyword>
<dbReference type="Pfam" id="PF13614">
    <property type="entry name" value="AAA_31"/>
    <property type="match status" value="1"/>
</dbReference>
<reference evidence="6 7" key="1">
    <citation type="journal article" date="2016" name="Int. J. Syst. Evol. Microbiol.">
        <title>Desulfotomaculum ferrireducens sp. nov., a moderately thermophilic sulfate-reducing and dissimilatory Fe(III)-reducing bacterium isolated from compost.</title>
        <authorList>
            <person name="Yang G."/>
            <person name="Guo J."/>
            <person name="Zhuang L."/>
            <person name="Yuan Y."/>
            <person name="Zhou S."/>
        </authorList>
    </citation>
    <scope>NUCLEOTIDE SEQUENCE [LARGE SCALE GENOMIC DNA]</scope>
    <source>
        <strain evidence="6 7">GSS09</strain>
    </source>
</reference>
<dbReference type="OrthoDB" id="9815116at2"/>
<name>A0A1S6ISK1_9FIRM</name>
<dbReference type="PANTHER" id="PTHR13696:SF52">
    <property type="entry name" value="PARA FAMILY PROTEIN CT_582"/>
    <property type="match status" value="1"/>
</dbReference>
<comment type="catalytic activity">
    <reaction evidence="2">
        <text>ATP + H2O = ADP + phosphate + H(+)</text>
        <dbReference type="Rhea" id="RHEA:13065"/>
        <dbReference type="ChEBI" id="CHEBI:15377"/>
        <dbReference type="ChEBI" id="CHEBI:15378"/>
        <dbReference type="ChEBI" id="CHEBI:30616"/>
        <dbReference type="ChEBI" id="CHEBI:43474"/>
        <dbReference type="ChEBI" id="CHEBI:456216"/>
    </reaction>
</comment>
<proteinExistence type="inferred from homology"/>
<dbReference type="Proteomes" id="UP000189464">
    <property type="component" value="Chromosome"/>
</dbReference>
<organism evidence="6 7">
    <name type="scientific">Desulforamulus ferrireducens</name>
    <dbReference type="NCBI Taxonomy" id="1833852"/>
    <lineage>
        <taxon>Bacteria</taxon>
        <taxon>Bacillati</taxon>
        <taxon>Bacillota</taxon>
        <taxon>Clostridia</taxon>
        <taxon>Eubacteriales</taxon>
        <taxon>Peptococcaceae</taxon>
        <taxon>Desulforamulus</taxon>
    </lineage>
</organism>
<evidence type="ECO:0000313" key="7">
    <source>
        <dbReference type="Proteomes" id="UP000189464"/>
    </source>
</evidence>
<evidence type="ECO:0000256" key="1">
    <source>
        <dbReference type="ARBA" id="ARBA00006976"/>
    </source>
</evidence>